<dbReference type="RefSeq" id="WP_190040275.1">
    <property type="nucleotide sequence ID" value="NZ_BMWD01000057.1"/>
</dbReference>
<dbReference type="EMBL" id="BMWD01000057">
    <property type="protein sequence ID" value="GGX99135.1"/>
    <property type="molecule type" value="Genomic_DNA"/>
</dbReference>
<comment type="caution">
    <text evidence="1">The sequence shown here is derived from an EMBL/GenBank/DDBJ whole genome shotgun (WGS) entry which is preliminary data.</text>
</comment>
<name>A0A918NVU7_9ACTN</name>
<evidence type="ECO:0000313" key="1">
    <source>
        <dbReference type="EMBL" id="GGX99135.1"/>
    </source>
</evidence>
<protein>
    <submittedName>
        <fullName evidence="1">Uncharacterized protein</fullName>
    </submittedName>
</protein>
<dbReference type="AlphaFoldDB" id="A0A918NVU7"/>
<accession>A0A918NVU7</accession>
<evidence type="ECO:0000313" key="2">
    <source>
        <dbReference type="Proteomes" id="UP000645555"/>
    </source>
</evidence>
<organism evidence="1 2">
    <name type="scientific">Streptomyces fructofermentans</name>
    <dbReference type="NCBI Taxonomy" id="152141"/>
    <lineage>
        <taxon>Bacteria</taxon>
        <taxon>Bacillati</taxon>
        <taxon>Actinomycetota</taxon>
        <taxon>Actinomycetes</taxon>
        <taxon>Kitasatosporales</taxon>
        <taxon>Streptomycetaceae</taxon>
        <taxon>Streptomyces</taxon>
    </lineage>
</organism>
<reference evidence="1" key="2">
    <citation type="submission" date="2020-09" db="EMBL/GenBank/DDBJ databases">
        <authorList>
            <person name="Sun Q."/>
            <person name="Ohkuma M."/>
        </authorList>
    </citation>
    <scope>NUCLEOTIDE SEQUENCE</scope>
    <source>
        <strain evidence="1">JCM 4956</strain>
    </source>
</reference>
<dbReference type="Proteomes" id="UP000645555">
    <property type="component" value="Unassembled WGS sequence"/>
</dbReference>
<gene>
    <name evidence="1" type="ORF">GCM10010515_76640</name>
</gene>
<sequence>MRFLLARTDPVQQIAAHPTTLAAFVKLLRQHAAEPDRIPALRGFGLGLPLIPDEAMAADVIHLRPTPKRRPFKLHLPHHVFDGWEEDGGRAVAIEDPTLWITTEAPSTADLIRGYGDARIEWLDEEPPAQNDQ</sequence>
<proteinExistence type="predicted"/>
<reference evidence="1" key="1">
    <citation type="journal article" date="2014" name="Int. J. Syst. Evol. Microbiol.">
        <title>Complete genome sequence of Corynebacterium casei LMG S-19264T (=DSM 44701T), isolated from a smear-ripened cheese.</title>
        <authorList>
            <consortium name="US DOE Joint Genome Institute (JGI-PGF)"/>
            <person name="Walter F."/>
            <person name="Albersmeier A."/>
            <person name="Kalinowski J."/>
            <person name="Ruckert C."/>
        </authorList>
    </citation>
    <scope>NUCLEOTIDE SEQUENCE</scope>
    <source>
        <strain evidence="1">JCM 4956</strain>
    </source>
</reference>
<keyword evidence="2" id="KW-1185">Reference proteome</keyword>